<dbReference type="EMBL" id="CM055753">
    <property type="protein sequence ID" value="KAJ7991379.1"/>
    <property type="molecule type" value="Genomic_DNA"/>
</dbReference>
<dbReference type="Proteomes" id="UP001157502">
    <property type="component" value="Chromosome 26"/>
</dbReference>
<keyword evidence="2" id="KW-1185">Reference proteome</keyword>
<name>A0ACC2FJ20_DALPE</name>
<evidence type="ECO:0000313" key="2">
    <source>
        <dbReference type="Proteomes" id="UP001157502"/>
    </source>
</evidence>
<accession>A0ACC2FJ20</accession>
<reference evidence="1" key="1">
    <citation type="submission" date="2021-05" db="EMBL/GenBank/DDBJ databases">
        <authorList>
            <person name="Pan Q."/>
            <person name="Jouanno E."/>
            <person name="Zahm M."/>
            <person name="Klopp C."/>
            <person name="Cabau C."/>
            <person name="Louis A."/>
            <person name="Berthelot C."/>
            <person name="Parey E."/>
            <person name="Roest Crollius H."/>
            <person name="Montfort J."/>
            <person name="Robinson-Rechavi M."/>
            <person name="Bouchez O."/>
            <person name="Lampietro C."/>
            <person name="Lopez Roques C."/>
            <person name="Donnadieu C."/>
            <person name="Postlethwait J."/>
            <person name="Bobe J."/>
            <person name="Dillon D."/>
            <person name="Chandos A."/>
            <person name="von Hippel F."/>
            <person name="Guiguen Y."/>
        </authorList>
    </citation>
    <scope>NUCLEOTIDE SEQUENCE</scope>
    <source>
        <strain evidence="1">YG-Jan2019</strain>
    </source>
</reference>
<proteinExistence type="predicted"/>
<comment type="caution">
    <text evidence="1">The sequence shown here is derived from an EMBL/GenBank/DDBJ whole genome shotgun (WGS) entry which is preliminary data.</text>
</comment>
<organism evidence="1 2">
    <name type="scientific">Dallia pectoralis</name>
    <name type="common">Alaska blackfish</name>
    <dbReference type="NCBI Taxonomy" id="75939"/>
    <lineage>
        <taxon>Eukaryota</taxon>
        <taxon>Metazoa</taxon>
        <taxon>Chordata</taxon>
        <taxon>Craniata</taxon>
        <taxon>Vertebrata</taxon>
        <taxon>Euteleostomi</taxon>
        <taxon>Actinopterygii</taxon>
        <taxon>Neopterygii</taxon>
        <taxon>Teleostei</taxon>
        <taxon>Protacanthopterygii</taxon>
        <taxon>Esociformes</taxon>
        <taxon>Umbridae</taxon>
        <taxon>Dallia</taxon>
    </lineage>
</organism>
<sequence length="91" mass="10641">MPYGFLLAVNYLTNHQSLVWRTSECGCMVLKRTEFKGDVHQGILIRQEQYGYILDLHQHMLFNKTQNKGHVKGRRGKPLTKTSKRRLDPDV</sequence>
<protein>
    <submittedName>
        <fullName evidence="1">Uncharacterized protein</fullName>
    </submittedName>
</protein>
<gene>
    <name evidence="1" type="ORF">DPEC_G00283200</name>
</gene>
<evidence type="ECO:0000313" key="1">
    <source>
        <dbReference type="EMBL" id="KAJ7991379.1"/>
    </source>
</evidence>